<dbReference type="AlphaFoldDB" id="A0A0H5QIQ8"/>
<feature type="non-terminal residue" evidence="2">
    <location>
        <position position="1"/>
    </location>
</feature>
<feature type="domain" description="Rho-GAP" evidence="1">
    <location>
        <begin position="868"/>
        <end position="1046"/>
    </location>
</feature>
<reference evidence="2" key="1">
    <citation type="submission" date="2015-04" db="EMBL/GenBank/DDBJ databases">
        <title>The genome sequence of the plant pathogenic Rhizarian Plasmodiophora brassicae reveals insights in its biotrophic life cycle and the origin of chitin synthesis.</title>
        <authorList>
            <person name="Schwelm A."/>
            <person name="Fogelqvist J."/>
            <person name="Knaust A."/>
            <person name="Julke S."/>
            <person name="Lilja T."/>
            <person name="Dhandapani V."/>
            <person name="Bonilla-Rosso G."/>
            <person name="Karlsson M."/>
            <person name="Shevchenko A."/>
            <person name="Choi S.R."/>
            <person name="Kim H.G."/>
            <person name="Park J.Y."/>
            <person name="Lim Y.P."/>
            <person name="Ludwig-Muller J."/>
            <person name="Dixelius C."/>
        </authorList>
    </citation>
    <scope>NUCLEOTIDE SEQUENCE</scope>
    <source>
        <tissue evidence="2">Potato root galls</tissue>
    </source>
</reference>
<dbReference type="GO" id="GO:0007165">
    <property type="term" value="P:signal transduction"/>
    <property type="evidence" value="ECO:0007669"/>
    <property type="project" value="InterPro"/>
</dbReference>
<sequence>YPVMGAGTQAERFKALLVDTLAKGGPAVAEEAWANGWKESSDMLFQLLVPYEMRQAFSKESAELRDALAKVLLAEPGSDERERAWNATESIQVKVEQIMSHHRQKEDETREGMFTEKVEISTGEEEVNENSILSKDVSVSASLLTDSETMLIGNVLKDLKQTAFLCERVHISTAAGENGVPEKPKRRLLVITELRISCFRERLVLNHLSPVSLTTFLIDIISVEVDLRFSMIRISSANGDVLYISCINNLQLASIMDALLHSLGSIKVGYPPHDRVQFSPQYSITDQKMGPCDAIVKTFAAFCDKFEISLDVFPSYIQACFTSQRKTLNLKEAIGTHTDHRKQSLVLSAICQSLRHNSSNFSELIASFMPAGDPGIEAISEMITQDSSFASIDISQTLCSMKSMRSFAAAITRMDLLQLRCLNISGNPIGNRGLSILLSALGEASILLEAFACSRCELSEQGFESLSVYLSTTVRIAYLDVSSNSPGKRGLISLSGCLEVLSNIERINLSNSGQGACIAAVLQTLLQANPPRLKWLDISQNKLFSEEVQQLSGLITVSESLSHISLSKCKLREADTLVLLETISCKQAGLKLTLNLSKNGPSQKETTFWTEAFRNVLKNPVLQNSVNNISALNLSNCRLNPEQLIEVCRHLQSVYPLTILSLDGNLKAGIFNREAATRIGSAVADLLNKKESLKVLSLCGTGSSRFGPACINQVLDALYKNASLTSLIISNNGLNKSSYDLLKQVLSTNTILQNIDVDNNRASLHALGVFASGVMKSCSLRSGLPRNDLVNCITNERSRDLVEMLSTLIARCFHENSSRGTVDRSLESLICQTSWLPIGKFRSPGSIIQSRLEISESEVVHKFGVDLASLDSIDLPQYESGIPAALIALGNRIRAHGGPVKKMALQTLPSPSSFHSAKGLFQSGHTDDITEINHCVQLLKEWLRQMPIPLLSSLTLEEMHAAVTDNSEETLQDKLGVRHRAVFEWLCDLIKDLLRSDSLSKPEFHILSMQLTVCVYAASTMLDVDFDRSVQTITSFIESCIKLRSK</sequence>
<dbReference type="Gene3D" id="3.80.10.10">
    <property type="entry name" value="Ribonuclease Inhibitor"/>
    <property type="match status" value="1"/>
</dbReference>
<organism evidence="2">
    <name type="scientific">Spongospora subterranea</name>
    <dbReference type="NCBI Taxonomy" id="70186"/>
    <lineage>
        <taxon>Eukaryota</taxon>
        <taxon>Sar</taxon>
        <taxon>Rhizaria</taxon>
        <taxon>Endomyxa</taxon>
        <taxon>Phytomyxea</taxon>
        <taxon>Plasmodiophorida</taxon>
        <taxon>Plasmodiophoridae</taxon>
        <taxon>Spongospora</taxon>
    </lineage>
</organism>
<name>A0A0H5QIQ8_9EUKA</name>
<dbReference type="InterPro" id="IPR032675">
    <property type="entry name" value="LRR_dom_sf"/>
</dbReference>
<protein>
    <recommendedName>
        <fullName evidence="1">Rho-GAP domain-containing protein</fullName>
    </recommendedName>
</protein>
<accession>A0A0H5QIQ8</accession>
<dbReference type="EMBL" id="HACM01001431">
    <property type="protein sequence ID" value="CRZ01873.1"/>
    <property type="molecule type" value="Transcribed_RNA"/>
</dbReference>
<dbReference type="PROSITE" id="PS50238">
    <property type="entry name" value="RHOGAP"/>
    <property type="match status" value="1"/>
</dbReference>
<evidence type="ECO:0000313" key="2">
    <source>
        <dbReference type="EMBL" id="CRZ01873.1"/>
    </source>
</evidence>
<dbReference type="PANTHER" id="PTHR24112">
    <property type="entry name" value="LEUCINE-RICH REPEAT, ISOFORM F-RELATED"/>
    <property type="match status" value="1"/>
</dbReference>
<dbReference type="Gene3D" id="1.10.555.10">
    <property type="entry name" value="Rho GTPase activation protein"/>
    <property type="match status" value="1"/>
</dbReference>
<proteinExistence type="predicted"/>
<dbReference type="InterPro" id="IPR000198">
    <property type="entry name" value="RhoGAP_dom"/>
</dbReference>
<dbReference type="InterPro" id="IPR051279">
    <property type="entry name" value="PP1-Reg/Actin-Interact_Protein"/>
</dbReference>
<dbReference type="SUPFAM" id="SSF52047">
    <property type="entry name" value="RNI-like"/>
    <property type="match status" value="2"/>
</dbReference>
<dbReference type="InterPro" id="IPR008936">
    <property type="entry name" value="Rho_GTPase_activation_prot"/>
</dbReference>
<evidence type="ECO:0000259" key="1">
    <source>
        <dbReference type="PROSITE" id="PS50238"/>
    </source>
</evidence>
<dbReference type="SUPFAM" id="SSF48350">
    <property type="entry name" value="GTPase activation domain, GAP"/>
    <property type="match status" value="1"/>
</dbReference>